<evidence type="ECO:0000259" key="5">
    <source>
        <dbReference type="PROSITE" id="PS51077"/>
    </source>
</evidence>
<evidence type="ECO:0000256" key="2">
    <source>
        <dbReference type="ARBA" id="ARBA00023125"/>
    </source>
</evidence>
<keyword evidence="3" id="KW-0804">Transcription</keyword>
<dbReference type="InterPro" id="IPR036388">
    <property type="entry name" value="WH-like_DNA-bd_sf"/>
</dbReference>
<name>A0A4R6QFF8_9BURK</name>
<dbReference type="PROSITE" id="PS51078">
    <property type="entry name" value="ICLR_ED"/>
    <property type="match status" value="1"/>
</dbReference>
<dbReference type="InterPro" id="IPR005471">
    <property type="entry name" value="Tscrpt_reg_IclR_N"/>
</dbReference>
<dbReference type="SMART" id="SM00346">
    <property type="entry name" value="HTH_ICLR"/>
    <property type="match status" value="1"/>
</dbReference>
<gene>
    <name evidence="7" type="ORF">DES47_11160</name>
</gene>
<keyword evidence="8" id="KW-1185">Reference proteome</keyword>
<sequence length="288" mass="31550">MSKPNTERQHYLRNEPHRVPLGYEEHAGDPQFATTLARGIELIRCFSANETTLSNAELSERTGLPRPTISRLTYTLVILGYLKPSAKYGKYQLGSALLSATYPLMASIGLRQHARGLMEKLADETGGEVSMGIRDRLNIVLVETSRSRKRGRTQATGPMADTGLSLPIAGTAIGRAWLAGCDEATRVAVLNEIRVKAPSDWERFEPAIQQALQDCARQGFCAIEGDLLTDVQAVGAPYGRTPGGELIVFNCAFQNPVPQAEPGVDWLRKEVGPKLLAMVRLLREGRHS</sequence>
<dbReference type="InterPro" id="IPR050707">
    <property type="entry name" value="HTH_MetabolicPath_Reg"/>
</dbReference>
<dbReference type="PANTHER" id="PTHR30136">
    <property type="entry name" value="HELIX-TURN-HELIX TRANSCRIPTIONAL REGULATOR, ICLR FAMILY"/>
    <property type="match status" value="1"/>
</dbReference>
<dbReference type="PANTHER" id="PTHR30136:SF33">
    <property type="entry name" value="TRANSCRIPTIONAL REGULATORY PROTEIN"/>
    <property type="match status" value="1"/>
</dbReference>
<protein>
    <submittedName>
        <fullName evidence="7">IclR family transcriptional regulator</fullName>
    </submittedName>
</protein>
<reference evidence="7 8" key="1">
    <citation type="submission" date="2019-03" db="EMBL/GenBank/DDBJ databases">
        <title>Genomic Encyclopedia of Type Strains, Phase IV (KMG-IV): sequencing the most valuable type-strain genomes for metagenomic binning, comparative biology and taxonomic classification.</title>
        <authorList>
            <person name="Goeker M."/>
        </authorList>
    </citation>
    <scope>NUCLEOTIDE SEQUENCE [LARGE SCALE GENOMIC DNA]</scope>
    <source>
        <strain evidence="7 8">DSM 16998</strain>
    </source>
</reference>
<feature type="domain" description="IclR-ED" evidence="6">
    <location>
        <begin position="89"/>
        <end position="288"/>
    </location>
</feature>
<dbReference type="InterPro" id="IPR014757">
    <property type="entry name" value="Tscrpt_reg_IclR_C"/>
</dbReference>
<dbReference type="Gene3D" id="3.30.450.40">
    <property type="match status" value="1"/>
</dbReference>
<dbReference type="Gene3D" id="1.10.10.10">
    <property type="entry name" value="Winged helix-like DNA-binding domain superfamily/Winged helix DNA-binding domain"/>
    <property type="match status" value="1"/>
</dbReference>
<keyword evidence="2" id="KW-0238">DNA-binding</keyword>
<dbReference type="RefSeq" id="WP_133703490.1">
    <property type="nucleotide sequence ID" value="NZ_SNXS01000011.1"/>
</dbReference>
<dbReference type="EMBL" id="SNXS01000011">
    <property type="protein sequence ID" value="TDP61643.1"/>
    <property type="molecule type" value="Genomic_DNA"/>
</dbReference>
<feature type="domain" description="HTH iclR-type" evidence="5">
    <location>
        <begin position="33"/>
        <end position="95"/>
    </location>
</feature>
<evidence type="ECO:0000256" key="3">
    <source>
        <dbReference type="ARBA" id="ARBA00023163"/>
    </source>
</evidence>
<evidence type="ECO:0000256" key="4">
    <source>
        <dbReference type="SAM" id="MobiDB-lite"/>
    </source>
</evidence>
<dbReference type="OrthoDB" id="5401369at2"/>
<evidence type="ECO:0000256" key="1">
    <source>
        <dbReference type="ARBA" id="ARBA00023015"/>
    </source>
</evidence>
<dbReference type="GO" id="GO:0003700">
    <property type="term" value="F:DNA-binding transcription factor activity"/>
    <property type="evidence" value="ECO:0007669"/>
    <property type="project" value="TreeGrafter"/>
</dbReference>
<dbReference type="InterPro" id="IPR036390">
    <property type="entry name" value="WH_DNA-bd_sf"/>
</dbReference>
<dbReference type="Pfam" id="PF09339">
    <property type="entry name" value="HTH_IclR"/>
    <property type="match status" value="1"/>
</dbReference>
<keyword evidence="1" id="KW-0805">Transcription regulation</keyword>
<dbReference type="AlphaFoldDB" id="A0A4R6QFF8"/>
<accession>A0A4R6QFF8</accession>
<evidence type="ECO:0000313" key="8">
    <source>
        <dbReference type="Proteomes" id="UP000295361"/>
    </source>
</evidence>
<evidence type="ECO:0000313" key="7">
    <source>
        <dbReference type="EMBL" id="TDP61643.1"/>
    </source>
</evidence>
<dbReference type="SUPFAM" id="SSF46785">
    <property type="entry name" value="Winged helix' DNA-binding domain"/>
    <property type="match status" value="1"/>
</dbReference>
<comment type="caution">
    <text evidence="7">The sequence shown here is derived from an EMBL/GenBank/DDBJ whole genome shotgun (WGS) entry which is preliminary data.</text>
</comment>
<proteinExistence type="predicted"/>
<dbReference type="InterPro" id="IPR029016">
    <property type="entry name" value="GAF-like_dom_sf"/>
</dbReference>
<dbReference type="GO" id="GO:0045892">
    <property type="term" value="P:negative regulation of DNA-templated transcription"/>
    <property type="evidence" value="ECO:0007669"/>
    <property type="project" value="TreeGrafter"/>
</dbReference>
<organism evidence="7 8">
    <name type="scientific">Roseateles toxinivorans</name>
    <dbReference type="NCBI Taxonomy" id="270368"/>
    <lineage>
        <taxon>Bacteria</taxon>
        <taxon>Pseudomonadati</taxon>
        <taxon>Pseudomonadota</taxon>
        <taxon>Betaproteobacteria</taxon>
        <taxon>Burkholderiales</taxon>
        <taxon>Sphaerotilaceae</taxon>
        <taxon>Roseateles</taxon>
    </lineage>
</organism>
<dbReference type="GO" id="GO:0003677">
    <property type="term" value="F:DNA binding"/>
    <property type="evidence" value="ECO:0007669"/>
    <property type="project" value="UniProtKB-KW"/>
</dbReference>
<evidence type="ECO:0000259" key="6">
    <source>
        <dbReference type="PROSITE" id="PS51078"/>
    </source>
</evidence>
<feature type="region of interest" description="Disordered" evidence="4">
    <location>
        <begin position="1"/>
        <end position="25"/>
    </location>
</feature>
<dbReference type="SUPFAM" id="SSF55781">
    <property type="entry name" value="GAF domain-like"/>
    <property type="match status" value="1"/>
</dbReference>
<dbReference type="PROSITE" id="PS51077">
    <property type="entry name" value="HTH_ICLR"/>
    <property type="match status" value="1"/>
</dbReference>
<dbReference type="Proteomes" id="UP000295361">
    <property type="component" value="Unassembled WGS sequence"/>
</dbReference>
<dbReference type="Pfam" id="PF01614">
    <property type="entry name" value="IclR_C"/>
    <property type="match status" value="1"/>
</dbReference>
<dbReference type="InParanoid" id="A0A4R6QFF8"/>